<sequence>MAFTELFTGLQQGVFDGQENPISMIVTNRLYEVQPYITLTGHVYSANPFIVKKNVLGFEISSPCP</sequence>
<proteinExistence type="predicted"/>
<dbReference type="InterPro" id="IPR018389">
    <property type="entry name" value="DctP_fam"/>
</dbReference>
<dbReference type="PANTHER" id="PTHR33376:SF18">
    <property type="entry name" value="2,3-DIKETO-L-GULONATE-BINDING PERIPLASMIC PROTEIN YIAO"/>
    <property type="match status" value="1"/>
</dbReference>
<organism evidence="2 3">
    <name type="scientific">Halalkalibacter alkalisediminis</name>
    <dbReference type="NCBI Taxonomy" id="935616"/>
    <lineage>
        <taxon>Bacteria</taxon>
        <taxon>Bacillati</taxon>
        <taxon>Bacillota</taxon>
        <taxon>Bacilli</taxon>
        <taxon>Bacillales</taxon>
        <taxon>Bacillaceae</taxon>
        <taxon>Halalkalibacter</taxon>
    </lineage>
</organism>
<dbReference type="RefSeq" id="WP_273841122.1">
    <property type="nucleotide sequence ID" value="NZ_JAQQWT010000003.1"/>
</dbReference>
<gene>
    <name evidence="2" type="ORF">ACFFH4_03875</name>
</gene>
<name>A0ABV6NBS6_9BACI</name>
<dbReference type="EMBL" id="JBHLTR010000004">
    <property type="protein sequence ID" value="MFC0558185.1"/>
    <property type="molecule type" value="Genomic_DNA"/>
</dbReference>
<evidence type="ECO:0000256" key="1">
    <source>
        <dbReference type="ARBA" id="ARBA00022729"/>
    </source>
</evidence>
<reference evidence="2 3" key="1">
    <citation type="submission" date="2024-09" db="EMBL/GenBank/DDBJ databases">
        <authorList>
            <person name="Sun Q."/>
            <person name="Mori K."/>
        </authorList>
    </citation>
    <scope>NUCLEOTIDE SEQUENCE [LARGE SCALE GENOMIC DNA]</scope>
    <source>
        <strain evidence="2 3">NCAIM B.02301</strain>
    </source>
</reference>
<comment type="caution">
    <text evidence="2">The sequence shown here is derived from an EMBL/GenBank/DDBJ whole genome shotgun (WGS) entry which is preliminary data.</text>
</comment>
<dbReference type="InterPro" id="IPR038404">
    <property type="entry name" value="TRAP_DctP_sf"/>
</dbReference>
<evidence type="ECO:0000313" key="2">
    <source>
        <dbReference type="EMBL" id="MFC0558185.1"/>
    </source>
</evidence>
<dbReference type="Gene3D" id="3.40.190.170">
    <property type="entry name" value="Bacterial extracellular solute-binding protein, family 7"/>
    <property type="match status" value="1"/>
</dbReference>
<dbReference type="Pfam" id="PF03480">
    <property type="entry name" value="DctP"/>
    <property type="match status" value="1"/>
</dbReference>
<keyword evidence="3" id="KW-1185">Reference proteome</keyword>
<keyword evidence="1" id="KW-0732">Signal</keyword>
<evidence type="ECO:0000313" key="3">
    <source>
        <dbReference type="Proteomes" id="UP001589833"/>
    </source>
</evidence>
<dbReference type="Proteomes" id="UP001589833">
    <property type="component" value="Unassembled WGS sequence"/>
</dbReference>
<protein>
    <submittedName>
        <fullName evidence="2">Uncharacterized protein</fullName>
    </submittedName>
</protein>
<dbReference type="PANTHER" id="PTHR33376">
    <property type="match status" value="1"/>
</dbReference>
<accession>A0ABV6NBS6</accession>